<evidence type="ECO:0000313" key="2">
    <source>
        <dbReference type="EMBL" id="RJY18280.1"/>
    </source>
</evidence>
<dbReference type="Gene3D" id="3.10.450.50">
    <property type="match status" value="1"/>
</dbReference>
<dbReference type="InterPro" id="IPR032710">
    <property type="entry name" value="NTF2-like_dom_sf"/>
</dbReference>
<dbReference type="PANTHER" id="PTHR33747">
    <property type="entry name" value="UPF0225 PROTEIN SCO1677"/>
    <property type="match status" value="1"/>
</dbReference>
<dbReference type="NCBIfam" id="NF002486">
    <property type="entry name" value="PRK01752.1"/>
    <property type="match status" value="1"/>
</dbReference>
<evidence type="ECO:0000313" key="3">
    <source>
        <dbReference type="Proteomes" id="UP000273022"/>
    </source>
</evidence>
<name>A0A3A6U8M4_9GAMM</name>
<dbReference type="InterPro" id="IPR004027">
    <property type="entry name" value="SEC_C_motif"/>
</dbReference>
<dbReference type="EMBL" id="QYYH01000027">
    <property type="protein sequence ID" value="RJY18280.1"/>
    <property type="molecule type" value="Genomic_DNA"/>
</dbReference>
<dbReference type="AlphaFoldDB" id="A0A3A6U8M4"/>
<comment type="caution">
    <text evidence="2">The sequence shown here is derived from an EMBL/GenBank/DDBJ whole genome shotgun (WGS) entry which is preliminary data.</text>
</comment>
<dbReference type="Pfam" id="PF02810">
    <property type="entry name" value="SEC-C"/>
    <property type="match status" value="1"/>
</dbReference>
<dbReference type="PANTHER" id="PTHR33747:SF1">
    <property type="entry name" value="ADENYLATE CYCLASE-ASSOCIATED CAP C-TERMINAL DOMAIN-CONTAINING PROTEIN"/>
    <property type="match status" value="1"/>
</dbReference>
<dbReference type="OrthoDB" id="21421at2"/>
<accession>A0A3A6U8M4</accession>
<organism evidence="2 3">
    <name type="scientific">Parashewanella spongiae</name>
    <dbReference type="NCBI Taxonomy" id="342950"/>
    <lineage>
        <taxon>Bacteria</taxon>
        <taxon>Pseudomonadati</taxon>
        <taxon>Pseudomonadota</taxon>
        <taxon>Gammaproteobacteria</taxon>
        <taxon>Alteromonadales</taxon>
        <taxon>Shewanellaceae</taxon>
        <taxon>Parashewanella</taxon>
    </lineage>
</organism>
<dbReference type="Proteomes" id="UP000273022">
    <property type="component" value="Unassembled WGS sequence"/>
</dbReference>
<evidence type="ECO:0000259" key="1">
    <source>
        <dbReference type="Pfam" id="PF17775"/>
    </source>
</evidence>
<feature type="domain" description="YchJ-like middle NTF2-like" evidence="1">
    <location>
        <begin position="30"/>
        <end position="125"/>
    </location>
</feature>
<dbReference type="InterPro" id="IPR048469">
    <property type="entry name" value="YchJ-like_M"/>
</dbReference>
<proteinExistence type="predicted"/>
<sequence length="157" mass="17979">MSSNHCPCGSSLSYTQCCQLLHISKITASSPEQLMRSRYSAFVKHEFQYLLDTHAPEFRSELSIEILSQPPLPNWIALEVEKSSQDHHSGTVTFKAWFHLNKKLDVIYEQSNFVLRDGLWYYTDGKHLSTELPSRNDSCICGSGKKFKKCCHNIYTG</sequence>
<gene>
    <name evidence="2" type="ORF">D5R81_06020</name>
</gene>
<keyword evidence="3" id="KW-1185">Reference proteome</keyword>
<dbReference type="SUPFAM" id="SSF54427">
    <property type="entry name" value="NTF2-like"/>
    <property type="match status" value="1"/>
</dbReference>
<dbReference type="RefSeq" id="WP_121852754.1">
    <property type="nucleotide sequence ID" value="NZ_CP037952.1"/>
</dbReference>
<dbReference type="Pfam" id="PF17775">
    <property type="entry name" value="YchJ_M-like"/>
    <property type="match status" value="1"/>
</dbReference>
<protein>
    <submittedName>
        <fullName evidence="2">YchJ family protein</fullName>
    </submittedName>
</protein>
<dbReference type="SUPFAM" id="SSF103642">
    <property type="entry name" value="Sec-C motif"/>
    <property type="match status" value="1"/>
</dbReference>
<reference evidence="2 3" key="1">
    <citation type="submission" date="2018-09" db="EMBL/GenBank/DDBJ databases">
        <title>Phylogeny of the Shewanellaceae, and recommendation for two new genera, Pseudoshewanella and Parashewanella.</title>
        <authorList>
            <person name="Wang G."/>
        </authorList>
    </citation>
    <scope>NUCLEOTIDE SEQUENCE [LARGE SCALE GENOMIC DNA]</scope>
    <source>
        <strain evidence="2 3">KCTC 22492</strain>
    </source>
</reference>